<feature type="transmembrane region" description="Helical" evidence="1">
    <location>
        <begin position="25"/>
        <end position="45"/>
    </location>
</feature>
<evidence type="ECO:0000313" key="2">
    <source>
        <dbReference type="EMBL" id="VAW36410.1"/>
    </source>
</evidence>
<organism evidence="2">
    <name type="scientific">hydrothermal vent metagenome</name>
    <dbReference type="NCBI Taxonomy" id="652676"/>
    <lineage>
        <taxon>unclassified sequences</taxon>
        <taxon>metagenomes</taxon>
        <taxon>ecological metagenomes</taxon>
    </lineage>
</organism>
<dbReference type="PROSITE" id="PS50005">
    <property type="entry name" value="TPR"/>
    <property type="match status" value="1"/>
</dbReference>
<dbReference type="Pfam" id="PF12895">
    <property type="entry name" value="ANAPC3"/>
    <property type="match status" value="1"/>
</dbReference>
<gene>
    <name evidence="2" type="ORF">MNBD_GAMMA01-180</name>
</gene>
<protein>
    <submittedName>
        <fullName evidence="2">Uncharacterized protein</fullName>
    </submittedName>
</protein>
<keyword evidence="1" id="KW-0472">Membrane</keyword>
<reference evidence="2" key="1">
    <citation type="submission" date="2018-06" db="EMBL/GenBank/DDBJ databases">
        <authorList>
            <person name="Zhirakovskaya E."/>
        </authorList>
    </citation>
    <scope>NUCLEOTIDE SEQUENCE</scope>
</reference>
<dbReference type="Gene3D" id="1.25.40.10">
    <property type="entry name" value="Tetratricopeptide repeat domain"/>
    <property type="match status" value="1"/>
</dbReference>
<sequence>MPIIGLMLIIQIAFAVHVVKTGRELYWVYIIILIPGIGVGIYFFTQVLPEIGQSRTVHTAKNSLIKALDPQRELRKKKTQLELANTLDNKLKLAQECLEANMPKDAIELFQACLTGVGQGDADTMVKLAQAHFINNDYQQTLQVLDEITSINPDYKSTDGHLLYARSLEKLNKFEEALQEYAIVSENYPGEEARVRYGLLLLQMDKTDTANQLFNQTISRSKLAPKFYQKKEKYWIKLAKSNLQKI</sequence>
<dbReference type="InterPro" id="IPR019734">
    <property type="entry name" value="TPR_rpt"/>
</dbReference>
<evidence type="ECO:0000256" key="1">
    <source>
        <dbReference type="SAM" id="Phobius"/>
    </source>
</evidence>
<dbReference type="SUPFAM" id="SSF48452">
    <property type="entry name" value="TPR-like"/>
    <property type="match status" value="1"/>
</dbReference>
<proteinExistence type="predicted"/>
<dbReference type="PIRSF" id="PIRSF030959">
    <property type="entry name" value="UCP030959"/>
    <property type="match status" value="1"/>
</dbReference>
<dbReference type="EMBL" id="UOEW01000144">
    <property type="protein sequence ID" value="VAW36410.1"/>
    <property type="molecule type" value="Genomic_DNA"/>
</dbReference>
<keyword evidence="1" id="KW-0812">Transmembrane</keyword>
<name>A0A3B0V674_9ZZZZ</name>
<dbReference type="AlphaFoldDB" id="A0A3B0V674"/>
<accession>A0A3B0V674</accession>
<keyword evidence="1" id="KW-1133">Transmembrane helix</keyword>
<dbReference type="InterPro" id="IPR014562">
    <property type="entry name" value="UCP030959_TPR_rpt-cont"/>
</dbReference>
<dbReference type="InterPro" id="IPR011990">
    <property type="entry name" value="TPR-like_helical_dom_sf"/>
</dbReference>